<dbReference type="InterPro" id="IPR042092">
    <property type="entry name" value="PsdUridine_s_RsuA/RluB/E/F_cat"/>
</dbReference>
<evidence type="ECO:0000256" key="5">
    <source>
        <dbReference type="PROSITE-ProRule" id="PRU00182"/>
    </source>
</evidence>
<evidence type="ECO:0000256" key="3">
    <source>
        <dbReference type="ARBA" id="ARBA00036390"/>
    </source>
</evidence>
<comment type="similarity">
    <text evidence="1 6">Belongs to the pseudouridine synthase RsuA family.</text>
</comment>
<dbReference type="PROSITE" id="PS50889">
    <property type="entry name" value="S4"/>
    <property type="match status" value="1"/>
</dbReference>
<dbReference type="Proteomes" id="UP000664835">
    <property type="component" value="Unassembled WGS sequence"/>
</dbReference>
<dbReference type="InterPro" id="IPR020103">
    <property type="entry name" value="PsdUridine_synth_cat_dom_sf"/>
</dbReference>
<dbReference type="EC" id="5.4.99.-" evidence="6"/>
<dbReference type="SMART" id="SM00363">
    <property type="entry name" value="S4"/>
    <property type="match status" value="1"/>
</dbReference>
<dbReference type="PANTHER" id="PTHR47683">
    <property type="entry name" value="PSEUDOURIDINE SYNTHASE FAMILY PROTEIN-RELATED"/>
    <property type="match status" value="1"/>
</dbReference>
<dbReference type="RefSeq" id="WP_208146741.1">
    <property type="nucleotide sequence ID" value="NZ_JAGETV010000002.1"/>
</dbReference>
<gene>
    <name evidence="8" type="ORF">J3998_01395</name>
</gene>
<dbReference type="PROSITE" id="PS01149">
    <property type="entry name" value="PSI_RSU"/>
    <property type="match status" value="1"/>
</dbReference>
<dbReference type="InterPro" id="IPR018496">
    <property type="entry name" value="PsdUridine_synth_RsuA/RluB_CS"/>
</dbReference>
<evidence type="ECO:0000259" key="7">
    <source>
        <dbReference type="SMART" id="SM00363"/>
    </source>
</evidence>
<dbReference type="InterPro" id="IPR020094">
    <property type="entry name" value="TruA/RsuA/RluB/E/F_N"/>
</dbReference>
<dbReference type="Pfam" id="PF01479">
    <property type="entry name" value="S4"/>
    <property type="match status" value="1"/>
</dbReference>
<name>A0ABS3Q1L1_9GAMM</name>
<dbReference type="InterPro" id="IPR050343">
    <property type="entry name" value="RsuA_PseudoU_synthase"/>
</dbReference>
<comment type="caution">
    <text evidence="8">The sequence shown here is derived from an EMBL/GenBank/DDBJ whole genome shotgun (WGS) entry which is preliminary data.</text>
</comment>
<keyword evidence="9" id="KW-1185">Reference proteome</keyword>
<dbReference type="Gene3D" id="3.30.70.580">
    <property type="entry name" value="Pseudouridine synthase I, catalytic domain, N-terminal subdomain"/>
    <property type="match status" value="1"/>
</dbReference>
<proteinExistence type="inferred from homology"/>
<dbReference type="SUPFAM" id="SSF55120">
    <property type="entry name" value="Pseudouridine synthase"/>
    <property type="match status" value="1"/>
</dbReference>
<comment type="catalytic activity">
    <reaction evidence="3">
        <text>uridine(35) in tRNA(Tyr) = pseudouridine(35) in tRNA(Tyr)</text>
        <dbReference type="Rhea" id="RHEA:60556"/>
        <dbReference type="Rhea" id="RHEA-COMP:15607"/>
        <dbReference type="Rhea" id="RHEA-COMP:15608"/>
        <dbReference type="ChEBI" id="CHEBI:65314"/>
        <dbReference type="ChEBI" id="CHEBI:65315"/>
    </reaction>
</comment>
<protein>
    <recommendedName>
        <fullName evidence="6">Pseudouridine synthase</fullName>
        <ecNumber evidence="6">5.4.99.-</ecNumber>
    </recommendedName>
</protein>
<dbReference type="CDD" id="cd00165">
    <property type="entry name" value="S4"/>
    <property type="match status" value="1"/>
</dbReference>
<keyword evidence="5" id="KW-0694">RNA-binding</keyword>
<evidence type="ECO:0000256" key="1">
    <source>
        <dbReference type="ARBA" id="ARBA00008348"/>
    </source>
</evidence>
<dbReference type="NCBIfam" id="TIGR00093">
    <property type="entry name" value="pseudouridine synthase"/>
    <property type="match status" value="1"/>
</dbReference>
<evidence type="ECO:0000256" key="4">
    <source>
        <dbReference type="ARBA" id="ARBA00036535"/>
    </source>
</evidence>
<evidence type="ECO:0000256" key="2">
    <source>
        <dbReference type="ARBA" id="ARBA00023235"/>
    </source>
</evidence>
<feature type="domain" description="RNA-binding S4" evidence="7">
    <location>
        <begin position="1"/>
        <end position="59"/>
    </location>
</feature>
<dbReference type="InterPro" id="IPR000748">
    <property type="entry name" value="PsdUridine_synth_RsuA/RluB/E/F"/>
</dbReference>
<organism evidence="8 9">
    <name type="scientific">Thiomicrorhabdus marina</name>
    <dbReference type="NCBI Taxonomy" id="2818442"/>
    <lineage>
        <taxon>Bacteria</taxon>
        <taxon>Pseudomonadati</taxon>
        <taxon>Pseudomonadota</taxon>
        <taxon>Gammaproteobacteria</taxon>
        <taxon>Thiotrichales</taxon>
        <taxon>Piscirickettsiaceae</taxon>
        <taxon>Thiomicrorhabdus</taxon>
    </lineage>
</organism>
<dbReference type="Gene3D" id="3.10.290.10">
    <property type="entry name" value="RNA-binding S4 domain"/>
    <property type="match status" value="1"/>
</dbReference>
<dbReference type="PANTHER" id="PTHR47683:SF2">
    <property type="entry name" value="RNA-BINDING S4 DOMAIN-CONTAINING PROTEIN"/>
    <property type="match status" value="1"/>
</dbReference>
<comment type="catalytic activity">
    <reaction evidence="4">
        <text>uridine(2604) in 23S rRNA = pseudouridine(2604) in 23S rRNA</text>
        <dbReference type="Rhea" id="RHEA:38875"/>
        <dbReference type="Rhea" id="RHEA-COMP:10093"/>
        <dbReference type="Rhea" id="RHEA-COMP:10094"/>
        <dbReference type="ChEBI" id="CHEBI:65314"/>
        <dbReference type="ChEBI" id="CHEBI:65315"/>
        <dbReference type="EC" id="5.4.99.21"/>
    </reaction>
</comment>
<evidence type="ECO:0000313" key="9">
    <source>
        <dbReference type="Proteomes" id="UP000664835"/>
    </source>
</evidence>
<dbReference type="SUPFAM" id="SSF55174">
    <property type="entry name" value="Alpha-L RNA-binding motif"/>
    <property type="match status" value="1"/>
</dbReference>
<dbReference type="Pfam" id="PF00849">
    <property type="entry name" value="PseudoU_synth_2"/>
    <property type="match status" value="1"/>
</dbReference>
<reference evidence="8 9" key="1">
    <citation type="submission" date="2021-03" db="EMBL/GenBank/DDBJ databases">
        <title>Thiomicrorhabdus sp.nov.,novel sulfur-oxidizing bacteria isolated from coastal sediment.</title>
        <authorList>
            <person name="Liu X."/>
        </authorList>
    </citation>
    <scope>NUCLEOTIDE SEQUENCE [LARGE SCALE GENOMIC DNA]</scope>
    <source>
        <strain evidence="8 9">6S2-11</strain>
    </source>
</reference>
<dbReference type="Gene3D" id="3.30.70.1560">
    <property type="entry name" value="Alpha-L RNA-binding motif"/>
    <property type="match status" value="1"/>
</dbReference>
<dbReference type="InterPro" id="IPR002942">
    <property type="entry name" value="S4_RNA-bd"/>
</dbReference>
<accession>A0ABS3Q1L1</accession>
<dbReference type="InterPro" id="IPR006145">
    <property type="entry name" value="PsdUridine_synth_RsuA/RluA"/>
</dbReference>
<evidence type="ECO:0000256" key="6">
    <source>
        <dbReference type="RuleBase" id="RU003887"/>
    </source>
</evidence>
<sequence length="253" mass="28238">MRINQFFSRQGVCSKRQADRWIANGRVVVDGKLAKVGMQISGTEKILIDNKPLATANIKPWFVLYYKPRGVVTSKADVAENLSDALLAVGLKLPLHWFPVGRLDKDSEGLLLLTNQGALAEGLLKTGKQSAPKRYLVTVDKTVELSQVEQLAAGVELPSRVQLQKTLPCKVSRLAENLMQFDLQQGLHRQIRRMCAVVGLRVERLLRIEFAGLTVNGLKAGQWRYLDLNEIQLLQKLIAKERCDEPKTPSDAS</sequence>
<dbReference type="InterPro" id="IPR036986">
    <property type="entry name" value="S4_RNA-bd_sf"/>
</dbReference>
<dbReference type="EMBL" id="JAGETV010000002">
    <property type="protein sequence ID" value="MBO1926216.1"/>
    <property type="molecule type" value="Genomic_DNA"/>
</dbReference>
<keyword evidence="2 6" id="KW-0413">Isomerase</keyword>
<evidence type="ECO:0000313" key="8">
    <source>
        <dbReference type="EMBL" id="MBO1926216.1"/>
    </source>
</evidence>